<comment type="caution">
    <text evidence="2">The sequence shown here is derived from an EMBL/GenBank/DDBJ whole genome shotgun (WGS) entry which is preliminary data.</text>
</comment>
<dbReference type="InterPro" id="IPR053140">
    <property type="entry name" value="GDSL_Rv0518-like"/>
</dbReference>
<evidence type="ECO:0000259" key="1">
    <source>
        <dbReference type="Pfam" id="PF13472"/>
    </source>
</evidence>
<evidence type="ECO:0000313" key="2">
    <source>
        <dbReference type="EMBL" id="MDR6404579.1"/>
    </source>
</evidence>
<reference evidence="2 3" key="1">
    <citation type="submission" date="2023-07" db="EMBL/GenBank/DDBJ databases">
        <title>Sorghum-associated microbial communities from plants grown in Nebraska, USA.</title>
        <authorList>
            <person name="Schachtman D."/>
        </authorList>
    </citation>
    <scope>NUCLEOTIDE SEQUENCE [LARGE SCALE GENOMIC DNA]</scope>
    <source>
        <strain evidence="2 3">DS1709</strain>
    </source>
</reference>
<dbReference type="EMBL" id="JAVDQS010000003">
    <property type="protein sequence ID" value="MDR6404579.1"/>
    <property type="molecule type" value="Genomic_DNA"/>
</dbReference>
<keyword evidence="3" id="KW-1185">Reference proteome</keyword>
<dbReference type="RefSeq" id="WP_115979960.1">
    <property type="nucleotide sequence ID" value="NZ_JAVDQS010000003.1"/>
</dbReference>
<dbReference type="InterPro" id="IPR013830">
    <property type="entry name" value="SGNH_hydro"/>
</dbReference>
<protein>
    <submittedName>
        <fullName evidence="2">Lysophospholipase L1-like esterase</fullName>
    </submittedName>
</protein>
<gene>
    <name evidence="2" type="ORF">J2781_001499</name>
</gene>
<dbReference type="PANTHER" id="PTHR43784:SF2">
    <property type="entry name" value="GDSL-LIKE LIPASE_ACYLHYDROLASE, PUTATIVE (AFU_ORTHOLOGUE AFUA_2G00820)-RELATED"/>
    <property type="match status" value="1"/>
</dbReference>
<sequence>MSQKVYLPFVKPMPISELPETTTLEPGNMFLETEDGKTKKIKTEVFSRTIISGIKGDATPSSSPTAWVPGNPDLYEKWDIKTAGTYTNFKDASTPTPQPIVVTPDDLKNNYVQIWVKNGVSQKMLSAKPIADITAEQVFDPTDDVNPSTMKAAADRYDRSRDVLTDFLSAILTQDASTGFTNGYLSRQNTVPVTNAENKSKLNIDVSNFNKLNFKGYPSVITSSLSVTYCCILGIKEDGTKVVIKESAIIPATPPFPQTSVDETFDISDYKFLSLSVGNLEASLNQVPVITLINDTTGTGLYKPNAVRLYIDEEIESVREDIKNLSSGVFGELNSIDSFAASNMRALNAGASINAGVIAINGSGSAVIKEYTLNENSEMSFIYKELTASNTMFGFDSLNTYGNAHHVYLRYNTSGTNNGKLQIIANKTLSYSQLSTTSNTNYTIGDFLKLSIKRKGLTYYFTVYNLTKGWSIKMQQTVTPLGTPFVGHNAASPAVINSVGNVEVYNYRHTGFSSDLDYAINGDSITYGQSATVEANRWASKINGNNIIMGGGADTTGLVLIRINEIIKLKPKKVLLMIGGNDILYSLPAATWQQNLKDIRTALFNAGIEVIHLFPTPRAGAGQLINFIKTESLFRTDLKIDTNTLLMNGNAETLAATFDSGDHLHPNEAGHTKIAEIINSIL</sequence>
<dbReference type="Proteomes" id="UP001184853">
    <property type="component" value="Unassembled WGS sequence"/>
</dbReference>
<dbReference type="InterPro" id="IPR036514">
    <property type="entry name" value="SGNH_hydro_sf"/>
</dbReference>
<dbReference type="SUPFAM" id="SSF52266">
    <property type="entry name" value="SGNH hydrolase"/>
    <property type="match status" value="1"/>
</dbReference>
<evidence type="ECO:0000313" key="3">
    <source>
        <dbReference type="Proteomes" id="UP001184853"/>
    </source>
</evidence>
<dbReference type="PANTHER" id="PTHR43784">
    <property type="entry name" value="GDSL-LIKE LIPASE/ACYLHYDROLASE, PUTATIVE (AFU_ORTHOLOGUE AFUA_2G00820)-RELATED"/>
    <property type="match status" value="1"/>
</dbReference>
<organism evidence="2 3">
    <name type="scientific">Chryseobacterium geocarposphaerae</name>
    <dbReference type="NCBI Taxonomy" id="1416776"/>
    <lineage>
        <taxon>Bacteria</taxon>
        <taxon>Pseudomonadati</taxon>
        <taxon>Bacteroidota</taxon>
        <taxon>Flavobacteriia</taxon>
        <taxon>Flavobacteriales</taxon>
        <taxon>Weeksellaceae</taxon>
        <taxon>Chryseobacterium group</taxon>
        <taxon>Chryseobacterium</taxon>
    </lineage>
</organism>
<accession>A0ABU1LCX0</accession>
<proteinExistence type="predicted"/>
<name>A0ABU1LCX0_9FLAO</name>
<dbReference type="Pfam" id="PF13472">
    <property type="entry name" value="Lipase_GDSL_2"/>
    <property type="match status" value="1"/>
</dbReference>
<feature type="domain" description="SGNH hydrolase-type esterase" evidence="1">
    <location>
        <begin position="522"/>
        <end position="672"/>
    </location>
</feature>
<dbReference type="Gene3D" id="3.40.50.1110">
    <property type="entry name" value="SGNH hydrolase"/>
    <property type="match status" value="1"/>
</dbReference>